<proteinExistence type="predicted"/>
<name>A0AAN6PND9_9PEZI</name>
<protein>
    <submittedName>
        <fullName evidence="1">Uncharacterized protein</fullName>
    </submittedName>
</protein>
<sequence length="316" mass="34113">MAQRPTLILGVDLGVSTSSVSYRLLRHGHCADKIAPLALIRLRGDLTGSVPSELGSGPSDTWGHGVTPQHTRLKFLKLALVDPEELPPDPQPPSGRPGLVQDALNKIATEDSDTGLVAEYLKQTVRSLREAIEESGILAFGRNPATLNLIGDTEAAASTVRDTVLILDAGGGTVDIAAYTLGSQTPMAIDECIPSEGRFIGAVFMMEAFDSFARQQAQYHMGPDYGAVDQAALETEIEEAWETVQNVPASVLTRGTWSYWLDIQRLDHAPAPPARLAGHDIARTLRTITDQVVEFTLKQAYAVEVETGKRPKVVPR</sequence>
<organism evidence="1 2">
    <name type="scientific">Parachaetomium inaequale</name>
    <dbReference type="NCBI Taxonomy" id="2588326"/>
    <lineage>
        <taxon>Eukaryota</taxon>
        <taxon>Fungi</taxon>
        <taxon>Dikarya</taxon>
        <taxon>Ascomycota</taxon>
        <taxon>Pezizomycotina</taxon>
        <taxon>Sordariomycetes</taxon>
        <taxon>Sordariomycetidae</taxon>
        <taxon>Sordariales</taxon>
        <taxon>Chaetomiaceae</taxon>
        <taxon>Parachaetomium</taxon>
    </lineage>
</organism>
<evidence type="ECO:0000313" key="1">
    <source>
        <dbReference type="EMBL" id="KAK4042031.1"/>
    </source>
</evidence>
<dbReference type="AlphaFoldDB" id="A0AAN6PND9"/>
<comment type="caution">
    <text evidence="1">The sequence shown here is derived from an EMBL/GenBank/DDBJ whole genome shotgun (WGS) entry which is preliminary data.</text>
</comment>
<evidence type="ECO:0000313" key="2">
    <source>
        <dbReference type="Proteomes" id="UP001303115"/>
    </source>
</evidence>
<gene>
    <name evidence="1" type="ORF">C8A01DRAFT_33917</name>
</gene>
<keyword evidence="2" id="KW-1185">Reference proteome</keyword>
<dbReference type="EMBL" id="MU854347">
    <property type="protein sequence ID" value="KAK4042031.1"/>
    <property type="molecule type" value="Genomic_DNA"/>
</dbReference>
<reference evidence="2" key="1">
    <citation type="journal article" date="2023" name="Mol. Phylogenet. Evol.">
        <title>Genome-scale phylogeny and comparative genomics of the fungal order Sordariales.</title>
        <authorList>
            <person name="Hensen N."/>
            <person name="Bonometti L."/>
            <person name="Westerberg I."/>
            <person name="Brannstrom I.O."/>
            <person name="Guillou S."/>
            <person name="Cros-Aarteil S."/>
            <person name="Calhoun S."/>
            <person name="Haridas S."/>
            <person name="Kuo A."/>
            <person name="Mondo S."/>
            <person name="Pangilinan J."/>
            <person name="Riley R."/>
            <person name="LaButti K."/>
            <person name="Andreopoulos B."/>
            <person name="Lipzen A."/>
            <person name="Chen C."/>
            <person name="Yan M."/>
            <person name="Daum C."/>
            <person name="Ng V."/>
            <person name="Clum A."/>
            <person name="Steindorff A."/>
            <person name="Ohm R.A."/>
            <person name="Martin F."/>
            <person name="Silar P."/>
            <person name="Natvig D.O."/>
            <person name="Lalanne C."/>
            <person name="Gautier V."/>
            <person name="Ament-Velasquez S.L."/>
            <person name="Kruys A."/>
            <person name="Hutchinson M.I."/>
            <person name="Powell A.J."/>
            <person name="Barry K."/>
            <person name="Miller A.N."/>
            <person name="Grigoriev I.V."/>
            <person name="Debuchy R."/>
            <person name="Gladieux P."/>
            <person name="Hiltunen Thoren M."/>
            <person name="Johannesson H."/>
        </authorList>
    </citation>
    <scope>NUCLEOTIDE SEQUENCE [LARGE SCALE GENOMIC DNA]</scope>
    <source>
        <strain evidence="2">CBS 284.82</strain>
    </source>
</reference>
<dbReference type="Proteomes" id="UP001303115">
    <property type="component" value="Unassembled WGS sequence"/>
</dbReference>
<accession>A0AAN6PND9</accession>